<comment type="caution">
    <text evidence="2">The sequence shown here is derived from an EMBL/GenBank/DDBJ whole genome shotgun (WGS) entry which is preliminary data.</text>
</comment>
<evidence type="ECO:0000256" key="1">
    <source>
        <dbReference type="SAM" id="MobiDB-lite"/>
    </source>
</evidence>
<evidence type="ECO:0000313" key="3">
    <source>
        <dbReference type="Proteomes" id="UP001154282"/>
    </source>
</evidence>
<evidence type="ECO:0000313" key="2">
    <source>
        <dbReference type="EMBL" id="CAI0628106.1"/>
    </source>
</evidence>
<accession>A0AAV0S7J7</accession>
<protein>
    <submittedName>
        <fullName evidence="2">Uncharacterized protein</fullName>
    </submittedName>
</protein>
<reference evidence="2" key="1">
    <citation type="submission" date="2022-08" db="EMBL/GenBank/DDBJ databases">
        <authorList>
            <person name="Gutierrez-Valencia J."/>
        </authorList>
    </citation>
    <scope>NUCLEOTIDE SEQUENCE</scope>
</reference>
<organism evidence="2 3">
    <name type="scientific">Linum tenue</name>
    <dbReference type="NCBI Taxonomy" id="586396"/>
    <lineage>
        <taxon>Eukaryota</taxon>
        <taxon>Viridiplantae</taxon>
        <taxon>Streptophyta</taxon>
        <taxon>Embryophyta</taxon>
        <taxon>Tracheophyta</taxon>
        <taxon>Spermatophyta</taxon>
        <taxon>Magnoliopsida</taxon>
        <taxon>eudicotyledons</taxon>
        <taxon>Gunneridae</taxon>
        <taxon>Pentapetalae</taxon>
        <taxon>rosids</taxon>
        <taxon>fabids</taxon>
        <taxon>Malpighiales</taxon>
        <taxon>Linaceae</taxon>
        <taxon>Linum</taxon>
    </lineage>
</organism>
<gene>
    <name evidence="2" type="ORF">LITE_LOCUS51528</name>
</gene>
<dbReference type="EMBL" id="CAMGYJ010000011">
    <property type="protein sequence ID" value="CAI0628106.1"/>
    <property type="molecule type" value="Genomic_DNA"/>
</dbReference>
<keyword evidence="3" id="KW-1185">Reference proteome</keyword>
<feature type="region of interest" description="Disordered" evidence="1">
    <location>
        <begin position="17"/>
        <end position="78"/>
    </location>
</feature>
<dbReference type="Proteomes" id="UP001154282">
    <property type="component" value="Unassembled WGS sequence"/>
</dbReference>
<dbReference type="AlphaFoldDB" id="A0AAV0S7J7"/>
<name>A0AAV0S7J7_9ROSI</name>
<proteinExistence type="predicted"/>
<feature type="compositionally biased region" description="Low complexity" evidence="1">
    <location>
        <begin position="30"/>
        <end position="39"/>
    </location>
</feature>
<sequence length="113" mass="12119">MVVPALRLVLRAGLRRDDASEPAGGRSGRESAGSGCEAGQISILPGLLHRREGQAAPDADLGDVGAPRRDVPLRHRLPPRLRLQQQEQQQLLLASASLRCSISPLTLCPSRVM</sequence>